<reference evidence="2" key="1">
    <citation type="submission" date="2020-05" db="EMBL/GenBank/DDBJ databases">
        <authorList>
            <person name="Chiriac C."/>
            <person name="Salcher M."/>
            <person name="Ghai R."/>
            <person name="Kavagutti S V."/>
        </authorList>
    </citation>
    <scope>NUCLEOTIDE SEQUENCE</scope>
</reference>
<accession>A0A6J7UR83</accession>
<keyword evidence="1" id="KW-0812">Transmembrane</keyword>
<keyword evidence="1" id="KW-0472">Membrane</keyword>
<proteinExistence type="predicted"/>
<feature type="transmembrane region" description="Helical" evidence="1">
    <location>
        <begin position="30"/>
        <end position="50"/>
    </location>
</feature>
<name>A0A6J7UR83_9ZZZZ</name>
<sequence length="100" mass="10626">MSWTVVLVLSLGAFLLKVFGFVVIGDRKFPPQVEAVIALIPAALLCALIMKDTFTAGHDLQIDARAVGLVVAVVGVWRKVPIWLVIVLACAATGITRAIS</sequence>
<evidence type="ECO:0000313" key="2">
    <source>
        <dbReference type="EMBL" id="CAB5068540.1"/>
    </source>
</evidence>
<protein>
    <submittedName>
        <fullName evidence="2">Unannotated protein</fullName>
    </submittedName>
</protein>
<evidence type="ECO:0000256" key="1">
    <source>
        <dbReference type="SAM" id="Phobius"/>
    </source>
</evidence>
<keyword evidence="1" id="KW-1133">Transmembrane helix</keyword>
<dbReference type="AlphaFoldDB" id="A0A6J7UR83"/>
<dbReference type="InterPro" id="IPR008407">
    <property type="entry name" value="Brnchd-chn_aa_trnsp_AzlD"/>
</dbReference>
<dbReference type="EMBL" id="CAFBQU010000114">
    <property type="protein sequence ID" value="CAB5068540.1"/>
    <property type="molecule type" value="Genomic_DNA"/>
</dbReference>
<organism evidence="2">
    <name type="scientific">freshwater metagenome</name>
    <dbReference type="NCBI Taxonomy" id="449393"/>
    <lineage>
        <taxon>unclassified sequences</taxon>
        <taxon>metagenomes</taxon>
        <taxon>ecological metagenomes</taxon>
    </lineage>
</organism>
<dbReference type="Pfam" id="PF05437">
    <property type="entry name" value="AzlD"/>
    <property type="match status" value="1"/>
</dbReference>
<gene>
    <name evidence="2" type="ORF">UFOPK4347_01840</name>
</gene>